<evidence type="ECO:0000313" key="2">
    <source>
        <dbReference type="Proteomes" id="UP000252085"/>
    </source>
</evidence>
<dbReference type="EMBL" id="LXQE01000187">
    <property type="protein sequence ID" value="RCJ30479.1"/>
    <property type="molecule type" value="Genomic_DNA"/>
</dbReference>
<reference evidence="1 2" key="1">
    <citation type="submission" date="2016-04" db="EMBL/GenBank/DDBJ databases">
        <authorList>
            <person name="Evans L.H."/>
            <person name="Alamgir A."/>
            <person name="Owens N."/>
            <person name="Weber N.D."/>
            <person name="Virtaneva K."/>
            <person name="Barbian K."/>
            <person name="Babar A."/>
            <person name="Rosenke K."/>
        </authorList>
    </citation>
    <scope>NUCLEOTIDE SEQUENCE [LARGE SCALE GENOMIC DNA]</scope>
    <source>
        <strain evidence="1">NIES-2108</strain>
    </source>
</reference>
<sequence>MVIHEPIAGGFYEKTTSNCKKVFDGSYKNAIAKIKLTFRVAQPCNKVQSFNIVGGCLVSKVLCVVYGNGKVAKGYSARCDKSMRHLQQMRF</sequence>
<dbReference type="Proteomes" id="UP000252085">
    <property type="component" value="Unassembled WGS sequence"/>
</dbReference>
<proteinExistence type="predicted"/>
<gene>
    <name evidence="1" type="ORF">A6769_33390</name>
</gene>
<accession>A0A367R2Q0</accession>
<protein>
    <submittedName>
        <fullName evidence="1">Uncharacterized protein</fullName>
    </submittedName>
</protein>
<evidence type="ECO:0000313" key="1">
    <source>
        <dbReference type="EMBL" id="RCJ30479.1"/>
    </source>
</evidence>
<comment type="caution">
    <text evidence="1">The sequence shown here is derived from an EMBL/GenBank/DDBJ whole genome shotgun (WGS) entry which is preliminary data.</text>
</comment>
<dbReference type="AlphaFoldDB" id="A0A367R2Q0"/>
<organism evidence="1 2">
    <name type="scientific">Nostoc punctiforme NIES-2108</name>
    <dbReference type="NCBI Taxonomy" id="1356359"/>
    <lineage>
        <taxon>Bacteria</taxon>
        <taxon>Bacillati</taxon>
        <taxon>Cyanobacteriota</taxon>
        <taxon>Cyanophyceae</taxon>
        <taxon>Nostocales</taxon>
        <taxon>Nostocaceae</taxon>
        <taxon>Nostoc</taxon>
    </lineage>
</organism>
<name>A0A367R2Q0_NOSPU</name>